<feature type="domain" description="Alpha-D-phosphohexomutase alpha/beta/alpha" evidence="8">
    <location>
        <begin position="168"/>
        <end position="275"/>
    </location>
</feature>
<accession>X1MWQ2</accession>
<keyword evidence="5" id="KW-0413">Isomerase</keyword>
<dbReference type="GO" id="GO:0005975">
    <property type="term" value="P:carbohydrate metabolic process"/>
    <property type="evidence" value="ECO:0007669"/>
    <property type="project" value="InterPro"/>
</dbReference>
<feature type="domain" description="Alpha-D-phosphohexomutase alpha/beta/alpha" evidence="7">
    <location>
        <begin position="62"/>
        <end position="161"/>
    </location>
</feature>
<dbReference type="GO" id="GO:0046872">
    <property type="term" value="F:metal ion binding"/>
    <property type="evidence" value="ECO:0007669"/>
    <property type="project" value="UniProtKB-KW"/>
</dbReference>
<comment type="cofactor">
    <cofactor evidence="1">
        <name>Mg(2+)</name>
        <dbReference type="ChEBI" id="CHEBI:18420"/>
    </cofactor>
</comment>
<comment type="caution">
    <text evidence="9">The sequence shown here is derived from an EMBL/GenBank/DDBJ whole genome shotgun (WGS) entry which is preliminary data.</text>
</comment>
<gene>
    <name evidence="9" type="ORF">S06H3_29608</name>
</gene>
<keyword evidence="3" id="KW-0479">Metal-binding</keyword>
<dbReference type="PANTHER" id="PTHR43771">
    <property type="entry name" value="PHOSPHOMANNOMUTASE"/>
    <property type="match status" value="1"/>
</dbReference>
<keyword evidence="4" id="KW-0460">Magnesium</keyword>
<evidence type="ECO:0000259" key="7">
    <source>
        <dbReference type="Pfam" id="PF02879"/>
    </source>
</evidence>
<organism evidence="9">
    <name type="scientific">marine sediment metagenome</name>
    <dbReference type="NCBI Taxonomy" id="412755"/>
    <lineage>
        <taxon>unclassified sequences</taxon>
        <taxon>metagenomes</taxon>
        <taxon>ecological metagenomes</taxon>
    </lineage>
</organism>
<dbReference type="AlphaFoldDB" id="X1MWQ2"/>
<dbReference type="EMBL" id="BARV01017360">
    <property type="protein sequence ID" value="GAI22441.1"/>
    <property type="molecule type" value="Genomic_DNA"/>
</dbReference>
<dbReference type="SUPFAM" id="SSF53738">
    <property type="entry name" value="Phosphoglucomutase, first 3 domains"/>
    <property type="match status" value="3"/>
</dbReference>
<dbReference type="PANTHER" id="PTHR43771:SF1">
    <property type="entry name" value="PHOSPHOMANNOMUTASE"/>
    <property type="match status" value="1"/>
</dbReference>
<evidence type="ECO:0008006" key="10">
    <source>
        <dbReference type="Google" id="ProtNLM"/>
    </source>
</evidence>
<dbReference type="InterPro" id="IPR005841">
    <property type="entry name" value="Alpha-D-phosphohexomutase_SF"/>
</dbReference>
<evidence type="ECO:0000256" key="3">
    <source>
        <dbReference type="ARBA" id="ARBA00022723"/>
    </source>
</evidence>
<dbReference type="InterPro" id="IPR016055">
    <property type="entry name" value="A-D-PHexomutase_a/b/a-I/II/III"/>
</dbReference>
<dbReference type="Pfam" id="PF02880">
    <property type="entry name" value="PGM_PMM_III"/>
    <property type="match status" value="1"/>
</dbReference>
<reference evidence="9" key="1">
    <citation type="journal article" date="2014" name="Front. Microbiol.">
        <title>High frequency of phylogenetically diverse reductive dehalogenase-homologous genes in deep subseafloor sedimentary metagenomes.</title>
        <authorList>
            <person name="Kawai M."/>
            <person name="Futagami T."/>
            <person name="Toyoda A."/>
            <person name="Takaki Y."/>
            <person name="Nishi S."/>
            <person name="Hori S."/>
            <person name="Arai W."/>
            <person name="Tsubouchi T."/>
            <person name="Morono Y."/>
            <person name="Uchiyama I."/>
            <person name="Ito T."/>
            <person name="Fujiyama A."/>
            <person name="Inagaki F."/>
            <person name="Takami H."/>
        </authorList>
    </citation>
    <scope>NUCLEOTIDE SEQUENCE</scope>
    <source>
        <strain evidence="9">Expedition CK06-06</strain>
    </source>
</reference>
<feature type="region of interest" description="Disordered" evidence="6">
    <location>
        <begin position="1"/>
        <end position="20"/>
    </location>
</feature>
<dbReference type="Gene3D" id="3.40.120.10">
    <property type="entry name" value="Alpha-D-Glucose-1,6-Bisphosphate, subunit A, domain 3"/>
    <property type="match status" value="3"/>
</dbReference>
<evidence type="ECO:0000256" key="5">
    <source>
        <dbReference type="ARBA" id="ARBA00023235"/>
    </source>
</evidence>
<name>X1MWQ2_9ZZZZ</name>
<dbReference type="Pfam" id="PF02879">
    <property type="entry name" value="PGM_PMM_II"/>
    <property type="match status" value="1"/>
</dbReference>
<proteinExistence type="predicted"/>
<keyword evidence="2" id="KW-0597">Phosphoprotein</keyword>
<evidence type="ECO:0000256" key="1">
    <source>
        <dbReference type="ARBA" id="ARBA00001946"/>
    </source>
</evidence>
<dbReference type="GO" id="GO:0016868">
    <property type="term" value="F:intramolecular phosphotransferase activity"/>
    <property type="evidence" value="ECO:0007669"/>
    <property type="project" value="InterPro"/>
</dbReference>
<evidence type="ECO:0000256" key="2">
    <source>
        <dbReference type="ARBA" id="ARBA00022553"/>
    </source>
</evidence>
<evidence type="ECO:0000256" key="4">
    <source>
        <dbReference type="ARBA" id="ARBA00022842"/>
    </source>
</evidence>
<feature type="non-terminal residue" evidence="9">
    <location>
        <position position="284"/>
    </location>
</feature>
<evidence type="ECO:0000256" key="6">
    <source>
        <dbReference type="SAM" id="MobiDB-lite"/>
    </source>
</evidence>
<protein>
    <recommendedName>
        <fullName evidence="10">Alpha-D-phosphohexomutase alpha/beta/alpha domain-containing protein</fullName>
    </recommendedName>
</protein>
<dbReference type="InterPro" id="IPR005846">
    <property type="entry name" value="A-D-PHexomutase_a/b/a-III"/>
</dbReference>
<dbReference type="PRINTS" id="PR00509">
    <property type="entry name" value="PGMPMM"/>
</dbReference>
<evidence type="ECO:0000259" key="8">
    <source>
        <dbReference type="Pfam" id="PF02880"/>
    </source>
</evidence>
<feature type="non-terminal residue" evidence="9">
    <location>
        <position position="1"/>
    </location>
</feature>
<evidence type="ECO:0000313" key="9">
    <source>
        <dbReference type="EMBL" id="GAI22441.1"/>
    </source>
</evidence>
<sequence length="284" mass="31412">NPASWSGFKYKSEDGTSASPKVTAEIERHLSHTLTTGKINRMPLSEALDQRMVEYLDLAPIYVQQLAKLIDLTQLCQARLKVVVDPMYGAGAGYFNMLLGRGAIQLVEINSERNPLFPGIQPEPIAANLAKLSATIKEQKANVGLATDGDADRLGIVDENGEFLTQLQVFALLCLYLLEVRGKRGPIVKTITTTSMLYRLGEIFNVPVYETPVGFKYVAPIMLEKNALIGGEESGGYGFRGHMPERDGILAGLYFLDFMLKTGKTPSQLLDYLYSKVGPHYYQR</sequence>
<dbReference type="InterPro" id="IPR005845">
    <property type="entry name" value="A-D-PHexomutase_a/b/a-II"/>
</dbReference>